<dbReference type="InterPro" id="IPR036188">
    <property type="entry name" value="FAD/NAD-bd_sf"/>
</dbReference>
<evidence type="ECO:0000313" key="3">
    <source>
        <dbReference type="RefSeq" id="WP_028312071.1"/>
    </source>
</evidence>
<organism evidence="2 3">
    <name type="scientific">Derxia gummosa DSM 723</name>
    <dbReference type="NCBI Taxonomy" id="1121388"/>
    <lineage>
        <taxon>Bacteria</taxon>
        <taxon>Pseudomonadati</taxon>
        <taxon>Pseudomonadota</taxon>
        <taxon>Betaproteobacteria</taxon>
        <taxon>Burkholderiales</taxon>
        <taxon>Alcaligenaceae</taxon>
        <taxon>Derxia</taxon>
    </lineage>
</organism>
<sequence>MHRVAIVGSGIAGLSAALRLTEQQPDWHISLFEAGGHFGGHANTVDLTLAGITHGVDTGFLVHNRRTYPRLIRLFEQLGVEVAESDMSFSVQVPRAGGEPGLEWSGSSLASVFAQRRNLLRPRFWRMLSEIVRFNRLATALARQGADAGLAMPIGDFLDHHGFGPAFRDDYLLPMIGCIWSCPTDQMLRFPVATLIRFCHNHGLIQITDRPQWYTVRGGSREYVRRVIERLADARLHTPVVGLQRGLDSVTLHTPTGAETFDAVVLACHADQALALLGPDATRAERGLLGAIRYQPNSAVLHTDASVLPRRAAAWAAWNYERAADDRREEARVCLHYLINRLQPLPWTEPVIVSLNPARPIDPQKVHREISYSHPVFDLAAIEAQRRIGEIQGQRLTWFCGAWCGYGFHEDGLRAGEDSADALRTHLVTRPARHLESVA</sequence>
<accession>A0A8B6X638</accession>
<dbReference type="InterPro" id="IPR050464">
    <property type="entry name" value="Zeta_carotene_desat/Oxidored"/>
</dbReference>
<dbReference type="Proteomes" id="UP000675920">
    <property type="component" value="Unplaced"/>
</dbReference>
<dbReference type="PANTHER" id="PTHR42923:SF17">
    <property type="entry name" value="AMINE OXIDASE DOMAIN-CONTAINING PROTEIN"/>
    <property type="match status" value="1"/>
</dbReference>
<dbReference type="PANTHER" id="PTHR42923">
    <property type="entry name" value="PROTOPORPHYRINOGEN OXIDASE"/>
    <property type="match status" value="1"/>
</dbReference>
<dbReference type="Gene3D" id="3.50.50.60">
    <property type="entry name" value="FAD/NAD(P)-binding domain"/>
    <property type="match status" value="1"/>
</dbReference>
<dbReference type="FunFam" id="1.10.405.20:FF:000001">
    <property type="entry name" value="Amine oxidase"/>
    <property type="match status" value="1"/>
</dbReference>
<dbReference type="RefSeq" id="WP_028312071.1">
    <property type="nucleotide sequence ID" value="NZ_AXWS01000014.1"/>
</dbReference>
<reference evidence="3" key="1">
    <citation type="submission" date="2025-08" db="UniProtKB">
        <authorList>
            <consortium name="RefSeq"/>
        </authorList>
    </citation>
    <scope>IDENTIFICATION</scope>
</reference>
<name>A0A8B6X638_9BURK</name>
<dbReference type="GO" id="GO:0016491">
    <property type="term" value="F:oxidoreductase activity"/>
    <property type="evidence" value="ECO:0007669"/>
    <property type="project" value="InterPro"/>
</dbReference>
<proteinExistence type="predicted"/>
<evidence type="ECO:0000259" key="1">
    <source>
        <dbReference type="Pfam" id="PF01593"/>
    </source>
</evidence>
<dbReference type="Pfam" id="PF01593">
    <property type="entry name" value="Amino_oxidase"/>
    <property type="match status" value="1"/>
</dbReference>
<dbReference type="Gene3D" id="3.30.70.1990">
    <property type="match status" value="1"/>
</dbReference>
<dbReference type="Gene3D" id="1.10.405.20">
    <property type="match status" value="1"/>
</dbReference>
<protein>
    <submittedName>
        <fullName evidence="3">NAD(P)/FAD-dependent oxidoreductase</fullName>
        <ecNumber evidence="3">1.-.-.-</ecNumber>
    </submittedName>
</protein>
<evidence type="ECO:0000313" key="2">
    <source>
        <dbReference type="Proteomes" id="UP000675920"/>
    </source>
</evidence>
<dbReference type="InterPro" id="IPR002937">
    <property type="entry name" value="Amino_oxidase"/>
</dbReference>
<dbReference type="AlphaFoldDB" id="A0A8B6X638"/>
<dbReference type="EC" id="1.-.-.-" evidence="3"/>
<feature type="domain" description="Amine oxidase" evidence="1">
    <location>
        <begin position="11"/>
        <end position="288"/>
    </location>
</feature>
<keyword evidence="2" id="KW-1185">Reference proteome</keyword>
<dbReference type="SUPFAM" id="SSF51905">
    <property type="entry name" value="FAD/NAD(P)-binding domain"/>
    <property type="match status" value="1"/>
</dbReference>
<dbReference type="OrthoDB" id="20837at2"/>